<evidence type="ECO:0000313" key="5">
    <source>
        <dbReference type="EMBL" id="GLB45045.1"/>
    </source>
</evidence>
<keyword evidence="6" id="KW-1185">Reference proteome</keyword>
<evidence type="ECO:0000256" key="1">
    <source>
        <dbReference type="ARBA" id="ARBA00022741"/>
    </source>
</evidence>
<dbReference type="PROSITE" id="PS51417">
    <property type="entry name" value="ARF"/>
    <property type="match status" value="1"/>
</dbReference>
<dbReference type="PANTHER" id="PTHR11711">
    <property type="entry name" value="ADP RIBOSYLATION FACTOR-RELATED"/>
    <property type="match status" value="1"/>
</dbReference>
<sequence>MSAIIRRLIDRLFLRKEGYMITIFGAEASGRTTLLYLLKPGEVVQTIPSIGFNVEAVDAPTTSGRPLKLTCLDIGAGCSRVPQMSRLLATYAVHSDAVIWVTDGTSRERVSESVEGVQSLLPEVHAARSEAGVSKVYPILL</sequence>
<gene>
    <name evidence="5" type="ORF">LshimejAT787_1901230</name>
</gene>
<dbReference type="GO" id="GO:0005525">
    <property type="term" value="F:GTP binding"/>
    <property type="evidence" value="ECO:0007669"/>
    <property type="project" value="UniProtKB-KW"/>
</dbReference>
<evidence type="ECO:0000256" key="2">
    <source>
        <dbReference type="ARBA" id="ARBA00023134"/>
    </source>
</evidence>
<dbReference type="OrthoDB" id="427186at2759"/>
<dbReference type="SUPFAM" id="SSF52540">
    <property type="entry name" value="P-loop containing nucleoside triphosphate hydrolases"/>
    <property type="match status" value="1"/>
</dbReference>
<dbReference type="Pfam" id="PF00025">
    <property type="entry name" value="Arf"/>
    <property type="match status" value="1"/>
</dbReference>
<accession>A0A9P3PXV5</accession>
<evidence type="ECO:0000256" key="3">
    <source>
        <dbReference type="PIRSR" id="PIRSR606689-1"/>
    </source>
</evidence>
<dbReference type="GO" id="GO:0046872">
    <property type="term" value="F:metal ion binding"/>
    <property type="evidence" value="ECO:0007669"/>
    <property type="project" value="UniProtKB-KW"/>
</dbReference>
<dbReference type="Gene3D" id="3.40.50.300">
    <property type="entry name" value="P-loop containing nucleotide triphosphate hydrolases"/>
    <property type="match status" value="1"/>
</dbReference>
<dbReference type="InterPro" id="IPR024156">
    <property type="entry name" value="Small_GTPase_ARF"/>
</dbReference>
<dbReference type="AlphaFoldDB" id="A0A9P3PXV5"/>
<reference evidence="5" key="1">
    <citation type="submission" date="2022-07" db="EMBL/GenBank/DDBJ databases">
        <title>The genome of Lyophyllum shimeji provides insight into the initial evolution of ectomycorrhizal fungal genome.</title>
        <authorList>
            <person name="Kobayashi Y."/>
            <person name="Shibata T."/>
            <person name="Hirakawa H."/>
            <person name="Shigenobu S."/>
            <person name="Nishiyama T."/>
            <person name="Yamada A."/>
            <person name="Hasebe M."/>
            <person name="Kawaguchi M."/>
        </authorList>
    </citation>
    <scope>NUCLEOTIDE SEQUENCE</scope>
    <source>
        <strain evidence="5">AT787</strain>
    </source>
</reference>
<dbReference type="InterPro" id="IPR027417">
    <property type="entry name" value="P-loop_NTPase"/>
</dbReference>
<keyword evidence="1 3" id="KW-0547">Nucleotide-binding</keyword>
<name>A0A9P3PXV5_LYOSH</name>
<keyword evidence="2 3" id="KW-0342">GTP-binding</keyword>
<keyword evidence="4" id="KW-0479">Metal-binding</keyword>
<feature type="binding site" evidence="3">
    <location>
        <begin position="25"/>
        <end position="32"/>
    </location>
    <ligand>
        <name>GTP</name>
        <dbReference type="ChEBI" id="CHEBI:37565"/>
    </ligand>
</feature>
<evidence type="ECO:0000313" key="6">
    <source>
        <dbReference type="Proteomes" id="UP001063166"/>
    </source>
</evidence>
<feature type="binding site" evidence="4">
    <location>
        <position position="49"/>
    </location>
    <ligand>
        <name>Mg(2+)</name>
        <dbReference type="ChEBI" id="CHEBI:18420"/>
    </ligand>
</feature>
<protein>
    <submittedName>
        <fullName evidence="5">GTP binding</fullName>
    </submittedName>
</protein>
<dbReference type="GO" id="GO:0003924">
    <property type="term" value="F:GTPase activity"/>
    <property type="evidence" value="ECO:0007669"/>
    <property type="project" value="InterPro"/>
</dbReference>
<dbReference type="InterPro" id="IPR006689">
    <property type="entry name" value="Small_GTPase_ARF/SAR"/>
</dbReference>
<comment type="caution">
    <text evidence="5">The sequence shown here is derived from an EMBL/GenBank/DDBJ whole genome shotgun (WGS) entry which is preliminary data.</text>
</comment>
<dbReference type="Proteomes" id="UP001063166">
    <property type="component" value="Unassembled WGS sequence"/>
</dbReference>
<keyword evidence="4" id="KW-0460">Magnesium</keyword>
<proteinExistence type="predicted"/>
<feature type="binding site" evidence="4">
    <location>
        <position position="32"/>
    </location>
    <ligand>
        <name>Mg(2+)</name>
        <dbReference type="ChEBI" id="CHEBI:18420"/>
    </ligand>
</feature>
<dbReference type="EMBL" id="BRPK01000019">
    <property type="protein sequence ID" value="GLB45045.1"/>
    <property type="molecule type" value="Genomic_DNA"/>
</dbReference>
<evidence type="ECO:0000256" key="4">
    <source>
        <dbReference type="PIRSR" id="PIRSR606689-2"/>
    </source>
</evidence>
<organism evidence="5 6">
    <name type="scientific">Lyophyllum shimeji</name>
    <name type="common">Hon-shimeji</name>
    <name type="synonym">Tricholoma shimeji</name>
    <dbReference type="NCBI Taxonomy" id="47721"/>
    <lineage>
        <taxon>Eukaryota</taxon>
        <taxon>Fungi</taxon>
        <taxon>Dikarya</taxon>
        <taxon>Basidiomycota</taxon>
        <taxon>Agaricomycotina</taxon>
        <taxon>Agaricomycetes</taxon>
        <taxon>Agaricomycetidae</taxon>
        <taxon>Agaricales</taxon>
        <taxon>Tricholomatineae</taxon>
        <taxon>Lyophyllaceae</taxon>
        <taxon>Lyophyllum</taxon>
    </lineage>
</organism>